<evidence type="ECO:0000256" key="3">
    <source>
        <dbReference type="ARBA" id="ARBA00023125"/>
    </source>
</evidence>
<dbReference type="InterPro" id="IPR046335">
    <property type="entry name" value="LacI/GalR-like_sensor"/>
</dbReference>
<dbReference type="PROSITE" id="PS50932">
    <property type="entry name" value="HTH_LACI_2"/>
    <property type="match status" value="1"/>
</dbReference>
<name>A0A1I5SI33_9FIRM</name>
<keyword evidence="4" id="KW-0804">Transcription</keyword>
<keyword evidence="2" id="KW-0805">Transcription regulation</keyword>
<organism evidence="7 8">
    <name type="scientific">Butyrivibrio proteoclasticus</name>
    <dbReference type="NCBI Taxonomy" id="43305"/>
    <lineage>
        <taxon>Bacteria</taxon>
        <taxon>Bacillati</taxon>
        <taxon>Bacillota</taxon>
        <taxon>Clostridia</taxon>
        <taxon>Lachnospirales</taxon>
        <taxon>Lachnospiraceae</taxon>
        <taxon>Butyrivibrio</taxon>
    </lineage>
</organism>
<dbReference type="Proteomes" id="UP000182624">
    <property type="component" value="Unassembled WGS sequence"/>
</dbReference>
<dbReference type="AlphaFoldDB" id="A0A1I5SI33"/>
<dbReference type="RefSeq" id="WP_074885498.1">
    <property type="nucleotide sequence ID" value="NZ_FOXO01000006.1"/>
</dbReference>
<evidence type="ECO:0000256" key="1">
    <source>
        <dbReference type="ARBA" id="ARBA00022491"/>
    </source>
</evidence>
<dbReference type="PANTHER" id="PTHR30146:SF148">
    <property type="entry name" value="HTH-TYPE TRANSCRIPTIONAL REPRESSOR PURR-RELATED"/>
    <property type="match status" value="1"/>
</dbReference>
<dbReference type="InterPro" id="IPR001387">
    <property type="entry name" value="Cro/C1-type_HTH"/>
</dbReference>
<dbReference type="OrthoDB" id="2026446at2"/>
<dbReference type="Gene3D" id="3.40.50.2300">
    <property type="match status" value="2"/>
</dbReference>
<dbReference type="Pfam" id="PF00356">
    <property type="entry name" value="LacI"/>
    <property type="match status" value="1"/>
</dbReference>
<feature type="domain" description="HTH lacI-type" evidence="5">
    <location>
        <begin position="5"/>
        <end position="71"/>
    </location>
</feature>
<sequence>MSKRVTLQEIADALGMSRNTISRALNNSGSVSIETRNKICQMATAMGYKQFNLVDTAVNPSTSLPAANSRKTEIALLTHAFPGASHSGNKLLEAFQNRIDSLGYKLSINIIKDTDIDNLTLPTNINPDNIAGIFCIEMFSDKYSKFLCDLNIPILFVDTPLVQKISLNADTLYMENITSVYRLVDSFIQEGKKNISFVGDRFHCQSFYERWQAYVSAMTDNGISIETGNSILEDDSMPYRDIDWLADKVRALNKRPEVFFCANDFLAICTIKALRKLGLNVPDDVLVCGFDNAPEATIIDPGLTTVKIHSSSMGYIAADILLSRIANPHTPYKKTYIETDIILRESTGSVHISV</sequence>
<keyword evidence="3" id="KW-0238">DNA-binding</keyword>
<dbReference type="PROSITE" id="PS50943">
    <property type="entry name" value="HTH_CROC1"/>
    <property type="match status" value="1"/>
</dbReference>
<keyword evidence="1" id="KW-0678">Repressor</keyword>
<dbReference type="GO" id="GO:0003700">
    <property type="term" value="F:DNA-binding transcription factor activity"/>
    <property type="evidence" value="ECO:0007669"/>
    <property type="project" value="TreeGrafter"/>
</dbReference>
<dbReference type="SUPFAM" id="SSF47413">
    <property type="entry name" value="lambda repressor-like DNA-binding domains"/>
    <property type="match status" value="1"/>
</dbReference>
<evidence type="ECO:0000256" key="4">
    <source>
        <dbReference type="ARBA" id="ARBA00023163"/>
    </source>
</evidence>
<dbReference type="InterPro" id="IPR010982">
    <property type="entry name" value="Lambda_DNA-bd_dom_sf"/>
</dbReference>
<gene>
    <name evidence="7" type="ORF">SAMN04487928_10684</name>
</gene>
<accession>A0A1I5SI33</accession>
<dbReference type="EMBL" id="FOXO01000006">
    <property type="protein sequence ID" value="SFP70368.1"/>
    <property type="molecule type" value="Genomic_DNA"/>
</dbReference>
<dbReference type="SUPFAM" id="SSF53822">
    <property type="entry name" value="Periplasmic binding protein-like I"/>
    <property type="match status" value="1"/>
</dbReference>
<dbReference type="GO" id="GO:0000976">
    <property type="term" value="F:transcription cis-regulatory region binding"/>
    <property type="evidence" value="ECO:0007669"/>
    <property type="project" value="TreeGrafter"/>
</dbReference>
<dbReference type="Gene3D" id="1.10.260.40">
    <property type="entry name" value="lambda repressor-like DNA-binding domains"/>
    <property type="match status" value="1"/>
</dbReference>
<protein>
    <submittedName>
        <fullName evidence="7">Transcriptional regulator, LacI family</fullName>
    </submittedName>
</protein>
<evidence type="ECO:0000256" key="2">
    <source>
        <dbReference type="ARBA" id="ARBA00023015"/>
    </source>
</evidence>
<evidence type="ECO:0000259" key="6">
    <source>
        <dbReference type="PROSITE" id="PS50943"/>
    </source>
</evidence>
<evidence type="ECO:0000313" key="8">
    <source>
        <dbReference type="Proteomes" id="UP000182624"/>
    </source>
</evidence>
<proteinExistence type="predicted"/>
<dbReference type="PANTHER" id="PTHR30146">
    <property type="entry name" value="LACI-RELATED TRANSCRIPTIONAL REPRESSOR"/>
    <property type="match status" value="1"/>
</dbReference>
<evidence type="ECO:0000313" key="7">
    <source>
        <dbReference type="EMBL" id="SFP70368.1"/>
    </source>
</evidence>
<dbReference type="InterPro" id="IPR000843">
    <property type="entry name" value="HTH_LacI"/>
</dbReference>
<reference evidence="8" key="1">
    <citation type="submission" date="2016-10" db="EMBL/GenBank/DDBJ databases">
        <authorList>
            <person name="Varghese N."/>
            <person name="Submissions S."/>
        </authorList>
    </citation>
    <scope>NUCLEOTIDE SEQUENCE [LARGE SCALE GENOMIC DNA]</scope>
    <source>
        <strain evidence="8">P18</strain>
    </source>
</reference>
<dbReference type="CDD" id="cd19974">
    <property type="entry name" value="PBP1_LacI-like"/>
    <property type="match status" value="1"/>
</dbReference>
<keyword evidence="8" id="KW-1185">Reference proteome</keyword>
<dbReference type="SMART" id="SM00354">
    <property type="entry name" value="HTH_LACI"/>
    <property type="match status" value="1"/>
</dbReference>
<feature type="domain" description="HTH cro/C1-type" evidence="6">
    <location>
        <begin position="2"/>
        <end position="41"/>
    </location>
</feature>
<evidence type="ECO:0000259" key="5">
    <source>
        <dbReference type="PROSITE" id="PS50932"/>
    </source>
</evidence>
<dbReference type="CDD" id="cd01392">
    <property type="entry name" value="HTH_LacI"/>
    <property type="match status" value="1"/>
</dbReference>
<dbReference type="InterPro" id="IPR028082">
    <property type="entry name" value="Peripla_BP_I"/>
</dbReference>
<dbReference type="Pfam" id="PF13377">
    <property type="entry name" value="Peripla_BP_3"/>
    <property type="match status" value="1"/>
</dbReference>